<evidence type="ECO:0000313" key="6">
    <source>
        <dbReference type="EMBL" id="RCK45059.1"/>
    </source>
</evidence>
<sequence>MRIGYDDLQNVQRRRKRVIRLGVLVLLVVVGGSGSVLAPDSPLHDLIEGAGVGAIAICIFGRGWCSLYIGGRKKAELVTSGPYSLCRNPLYVFSIIGAFGAGLQTGSLSIGVIFAVAGWLVFRGVVIREERLLAERFGVMYARYRNYTPRFRPAWYRWRDEADLVCKPALFLTTTRDALWFLMAIPVFEAVKMMQSMGWLTPVIRLP</sequence>
<evidence type="ECO:0000256" key="5">
    <source>
        <dbReference type="SAM" id="Phobius"/>
    </source>
</evidence>
<dbReference type="GO" id="GO:0008168">
    <property type="term" value="F:methyltransferase activity"/>
    <property type="evidence" value="ECO:0007669"/>
    <property type="project" value="UniProtKB-KW"/>
</dbReference>
<protein>
    <submittedName>
        <fullName evidence="6">Isoprenylcysteine carboxyl methyltransferase</fullName>
    </submittedName>
</protein>
<gene>
    <name evidence="6" type="ORF">TH30_13720</name>
</gene>
<proteinExistence type="predicted"/>
<keyword evidence="6" id="KW-0808">Transferase</keyword>
<dbReference type="Proteomes" id="UP000252255">
    <property type="component" value="Unassembled WGS sequence"/>
</dbReference>
<evidence type="ECO:0000256" key="3">
    <source>
        <dbReference type="ARBA" id="ARBA00022989"/>
    </source>
</evidence>
<feature type="transmembrane region" description="Helical" evidence="5">
    <location>
        <begin position="90"/>
        <end position="122"/>
    </location>
</feature>
<dbReference type="PANTHER" id="PTHR12714:SF9">
    <property type="entry name" value="PROTEIN-S-ISOPRENYLCYSTEINE O-METHYLTRANSFERASE"/>
    <property type="match status" value="1"/>
</dbReference>
<dbReference type="Pfam" id="PF04191">
    <property type="entry name" value="PEMT"/>
    <property type="match status" value="1"/>
</dbReference>
<dbReference type="EMBL" id="JPWI01000008">
    <property type="protein sequence ID" value="RCK45059.1"/>
    <property type="molecule type" value="Genomic_DNA"/>
</dbReference>
<keyword evidence="2 5" id="KW-0812">Transmembrane</keyword>
<keyword evidence="4 5" id="KW-0472">Membrane</keyword>
<evidence type="ECO:0000256" key="2">
    <source>
        <dbReference type="ARBA" id="ARBA00022692"/>
    </source>
</evidence>
<comment type="caution">
    <text evidence="6">The sequence shown here is derived from an EMBL/GenBank/DDBJ whole genome shotgun (WGS) entry which is preliminary data.</text>
</comment>
<keyword evidence="6" id="KW-0489">Methyltransferase</keyword>
<evidence type="ECO:0000256" key="4">
    <source>
        <dbReference type="ARBA" id="ARBA00023136"/>
    </source>
</evidence>
<name>A0A367WV36_9PROT</name>
<reference evidence="6 7" key="1">
    <citation type="submission" date="2014-07" db="EMBL/GenBank/DDBJ databases">
        <title>Draft genome sequence of Thalassospira profundimaris PR54-5.</title>
        <authorList>
            <person name="Lai Q."/>
            <person name="Shao Z."/>
        </authorList>
    </citation>
    <scope>NUCLEOTIDE SEQUENCE [LARGE SCALE GENOMIC DNA]</scope>
    <source>
        <strain evidence="6 7">PR54-5</strain>
    </source>
</reference>
<dbReference type="Gene3D" id="1.20.120.1630">
    <property type="match status" value="1"/>
</dbReference>
<organism evidence="6 7">
    <name type="scientific">Thalassospira profundimaris</name>
    <dbReference type="NCBI Taxonomy" id="502049"/>
    <lineage>
        <taxon>Bacteria</taxon>
        <taxon>Pseudomonadati</taxon>
        <taxon>Pseudomonadota</taxon>
        <taxon>Alphaproteobacteria</taxon>
        <taxon>Rhodospirillales</taxon>
        <taxon>Thalassospiraceae</taxon>
        <taxon>Thalassospira</taxon>
    </lineage>
</organism>
<comment type="subcellular location">
    <subcellularLocation>
        <location evidence="1">Endomembrane system</location>
        <topology evidence="1">Multi-pass membrane protein</topology>
    </subcellularLocation>
</comment>
<dbReference type="InterPro" id="IPR007318">
    <property type="entry name" value="Phopholipid_MeTrfase"/>
</dbReference>
<feature type="transmembrane region" description="Helical" evidence="5">
    <location>
        <begin position="50"/>
        <end position="69"/>
    </location>
</feature>
<dbReference type="GO" id="GO:0032259">
    <property type="term" value="P:methylation"/>
    <property type="evidence" value="ECO:0007669"/>
    <property type="project" value="UniProtKB-KW"/>
</dbReference>
<dbReference type="AlphaFoldDB" id="A0A367WV36"/>
<keyword evidence="3 5" id="KW-1133">Transmembrane helix</keyword>
<evidence type="ECO:0000256" key="1">
    <source>
        <dbReference type="ARBA" id="ARBA00004127"/>
    </source>
</evidence>
<feature type="transmembrane region" description="Helical" evidence="5">
    <location>
        <begin position="21"/>
        <end position="38"/>
    </location>
</feature>
<dbReference type="PANTHER" id="PTHR12714">
    <property type="entry name" value="PROTEIN-S ISOPRENYLCYSTEINE O-METHYLTRANSFERASE"/>
    <property type="match status" value="1"/>
</dbReference>
<accession>A0A367WV36</accession>
<dbReference type="GO" id="GO:0012505">
    <property type="term" value="C:endomembrane system"/>
    <property type="evidence" value="ECO:0007669"/>
    <property type="project" value="UniProtKB-SubCell"/>
</dbReference>
<evidence type="ECO:0000313" key="7">
    <source>
        <dbReference type="Proteomes" id="UP000252255"/>
    </source>
</evidence>